<dbReference type="PROSITE" id="PS51257">
    <property type="entry name" value="PROKAR_LIPOPROTEIN"/>
    <property type="match status" value="1"/>
</dbReference>
<evidence type="ECO:0000313" key="1">
    <source>
        <dbReference type="EMBL" id="PYE80704.1"/>
    </source>
</evidence>
<gene>
    <name evidence="1" type="ORF">DFQ11_10470</name>
</gene>
<name>A0A2V4XE18_9FLAO</name>
<keyword evidence="2" id="KW-1185">Reference proteome</keyword>
<dbReference type="OrthoDB" id="1447404at2"/>
<organism evidence="1 2">
    <name type="scientific">Winogradskyella epiphytica</name>
    <dbReference type="NCBI Taxonomy" id="262005"/>
    <lineage>
        <taxon>Bacteria</taxon>
        <taxon>Pseudomonadati</taxon>
        <taxon>Bacteroidota</taxon>
        <taxon>Flavobacteriia</taxon>
        <taxon>Flavobacteriales</taxon>
        <taxon>Flavobacteriaceae</taxon>
        <taxon>Winogradskyella</taxon>
    </lineage>
</organism>
<dbReference type="Proteomes" id="UP000248054">
    <property type="component" value="Unassembled WGS sequence"/>
</dbReference>
<dbReference type="EMBL" id="QJTD01000004">
    <property type="protein sequence ID" value="PYE80704.1"/>
    <property type="molecule type" value="Genomic_DNA"/>
</dbReference>
<reference evidence="1 2" key="1">
    <citation type="submission" date="2018-06" db="EMBL/GenBank/DDBJ databases">
        <title>Genomic Encyclopedia of Type Strains, Phase III (KMG-III): the genomes of soil and plant-associated and newly described type strains.</title>
        <authorList>
            <person name="Whitman W."/>
        </authorList>
    </citation>
    <scope>NUCLEOTIDE SEQUENCE [LARGE SCALE GENOMIC DNA]</scope>
    <source>
        <strain evidence="1 2">CECT 7945</strain>
    </source>
</reference>
<proteinExistence type="predicted"/>
<dbReference type="RefSeq" id="WP_110475840.1">
    <property type="nucleotide sequence ID" value="NZ_BMWQ01000004.1"/>
</dbReference>
<accession>A0A2V4XE18</accession>
<comment type="caution">
    <text evidence="1">The sequence shown here is derived from an EMBL/GenBank/DDBJ whole genome shotgun (WGS) entry which is preliminary data.</text>
</comment>
<evidence type="ECO:0000313" key="2">
    <source>
        <dbReference type="Proteomes" id="UP000248054"/>
    </source>
</evidence>
<protein>
    <submittedName>
        <fullName evidence="1">Uncharacterized protein</fullName>
    </submittedName>
</protein>
<sequence>MENNKATFAHFKLLKKWMVFFIPVLLTFSCSLDDDGLATENIVESNTSFESTNYVPYVLSYDYVSYNIGQDNLYGAGLEGFQEGNIIIKDPSSWIGLMNQMDLFTDVTQQFSETDINFEQFLVVAVFDHLYNSTGQKIHLEVEYNSDNIIVSIIKSRRQGRETYITTQPFQILKIPLTNLPIVFHHRISK</sequence>
<dbReference type="AlphaFoldDB" id="A0A2V4XE18"/>